<organism evidence="1 2">
    <name type="scientific">Neospora caninum (strain Liverpool)</name>
    <dbReference type="NCBI Taxonomy" id="572307"/>
    <lineage>
        <taxon>Eukaryota</taxon>
        <taxon>Sar</taxon>
        <taxon>Alveolata</taxon>
        <taxon>Apicomplexa</taxon>
        <taxon>Conoidasida</taxon>
        <taxon>Coccidia</taxon>
        <taxon>Eucoccidiorida</taxon>
        <taxon>Eimeriorina</taxon>
        <taxon>Sarcocystidae</taxon>
        <taxon>Neospora</taxon>
    </lineage>
</organism>
<dbReference type="Proteomes" id="UP000007494">
    <property type="component" value="Chromosome VIII"/>
</dbReference>
<gene>
    <name evidence="1" type="ORF">NCLIV_031670</name>
</gene>
<keyword evidence="2" id="KW-1185">Reference proteome</keyword>
<evidence type="ECO:0000313" key="2">
    <source>
        <dbReference type="Proteomes" id="UP000007494"/>
    </source>
</evidence>
<sequence>MKFPSSVRLLAVRQSQTLGHTPCATVAAGRRILVPAPAATGFTSFPRSHIGPEVCRRPSAATLGAAPSVLGHGSAKHSQQRQYATLGSGWSFNKVQYTKYRITKPWTTDTTFDDLILSQPSKEDFAKFTKEAPLFLRFLKLVTDVEGRQEAFIQFARRCENGLTVEKDVYVTKKELIDCLWKNGYTDTEINAFEIAFPGDYKFHYPELAVLFDLTEEDCYKYCIRQRAATPEELVELKYTKPKNLVSSYGLCFLGVWFGLSNTVLSNAWFYSKTFPFGAVFYMLGSYFYRDIREKLWKEEKSLIHTAQENKHMGEESVYKQMKKYATDTKCLDYLSSFRTEVEDQIANYKVALVSQMRRQLTERLVEKLNGIQQAEKLIQGSLQDVMIREIVSSFKDLYKSRPQLHDDAMQSAIQGLSGSDSAMDPVGAHFKASLQELAKVNLATAAADPMGTVVQRVAAVFQKREKEFLDTFTVKPTEAQEIKKIVEKCHKGNTFDFHALPNEELRRLEQLYSTVNNRVGFETIHEDSIKPVAALSENSKGFVDFVNTQRTCAIRKQWALAMISDIGAAGFHIKNEEWFFC</sequence>
<proteinExistence type="predicted"/>
<accession>F0VI19</accession>
<protein>
    <submittedName>
        <fullName evidence="1">Uncharacterized protein</fullName>
    </submittedName>
</protein>
<dbReference type="GeneID" id="13442554"/>
<dbReference type="OrthoDB" id="754047at2759"/>
<dbReference type="RefSeq" id="XP_003883412.1">
    <property type="nucleotide sequence ID" value="XM_003883363.1"/>
</dbReference>
<dbReference type="InParanoid" id="F0VI19"/>
<evidence type="ECO:0000313" key="1">
    <source>
        <dbReference type="EMBL" id="CBZ53380.1"/>
    </source>
</evidence>
<dbReference type="eggNOG" id="ENOG502S23Y">
    <property type="taxonomic scope" value="Eukaryota"/>
</dbReference>
<dbReference type="FunCoup" id="F0VI19">
    <property type="interactions" value="40"/>
</dbReference>
<dbReference type="VEuPathDB" id="ToxoDB:NCLIV_031670"/>
<dbReference type="AlphaFoldDB" id="F0VI19"/>
<name>F0VI19_NEOCL</name>
<dbReference type="EMBL" id="FR823390">
    <property type="protein sequence ID" value="CBZ53380.1"/>
    <property type="molecule type" value="Genomic_DNA"/>
</dbReference>
<reference evidence="2" key="1">
    <citation type="journal article" date="2012" name="PLoS Pathog.">
        <title>Comparative genomics of the apicomplexan parasites Toxoplasma gondii and Neospora caninum: Coccidia differing in host range and transmission strategy.</title>
        <authorList>
            <person name="Reid A.J."/>
            <person name="Vermont S.J."/>
            <person name="Cotton J.A."/>
            <person name="Harris D."/>
            <person name="Hill-Cawthorne G.A."/>
            <person name="Konen-Waisman S."/>
            <person name="Latham S.M."/>
            <person name="Mourier T."/>
            <person name="Norton R."/>
            <person name="Quail M.A."/>
            <person name="Sanders M."/>
            <person name="Shanmugam D."/>
            <person name="Sohal A."/>
            <person name="Wasmuth J.D."/>
            <person name="Brunk B."/>
            <person name="Grigg M.E."/>
            <person name="Howard J.C."/>
            <person name="Parkinson J."/>
            <person name="Roos D.S."/>
            <person name="Trees A.J."/>
            <person name="Berriman M."/>
            <person name="Pain A."/>
            <person name="Wastling J.M."/>
        </authorList>
    </citation>
    <scope>NUCLEOTIDE SEQUENCE [LARGE SCALE GENOMIC DNA]</scope>
    <source>
        <strain evidence="2">Liverpool</strain>
    </source>
</reference>
<dbReference type="OMA" id="NAWFFAK"/>